<dbReference type="GO" id="GO:0071973">
    <property type="term" value="P:bacterial-type flagellum-dependent cell motility"/>
    <property type="evidence" value="ECO:0007669"/>
    <property type="project" value="InterPro"/>
</dbReference>
<dbReference type="PIRSF" id="PIRSF003161">
    <property type="entry name" value="FliG"/>
    <property type="match status" value="1"/>
</dbReference>
<sequence>MNSIDGVKKAAILLISLGAETSSKIMKLLPDSFIQKVSYEIANTDAVSPEQRDSVLEEFVNTAKAKQYVLDGGIDYARDLLRQALGPQKAKEIIELLNQLQFRERPFNIARKADTLQLANVLADEHPQTVAMIMCYIQPEKAADILSQFPSDFQVEVAERIGTITSVSPLVIEKIEKVIENKFSNFVDNDSENIGGVHSLVKILNSASRSTEKNILADLEKRQPELSSEVKAGLFTFEDITTLEKLDVQKVLRDVQNDDLVLALKGTTDSIRDFIFDNLSTRAVDNLKEELEFMGPTRLSAVEEAQQRIVGVIRKLDESGEIYIERGDQDAVIE</sequence>
<keyword evidence="6" id="KW-0145">Chemotaxis</keyword>
<organism evidence="13">
    <name type="scientific">Liquorilactobacillus satsumensis</name>
    <dbReference type="NCBI Taxonomy" id="259059"/>
    <lineage>
        <taxon>Bacteria</taxon>
        <taxon>Bacillati</taxon>
        <taxon>Bacillota</taxon>
        <taxon>Bacilli</taxon>
        <taxon>Lactobacillales</taxon>
        <taxon>Lactobacillaceae</taxon>
        <taxon>Liquorilactobacillus</taxon>
    </lineage>
</organism>
<evidence type="ECO:0000256" key="4">
    <source>
        <dbReference type="ARBA" id="ARBA00021870"/>
    </source>
</evidence>
<accession>A0A0A7RGE7</accession>
<evidence type="ECO:0000259" key="11">
    <source>
        <dbReference type="Pfam" id="PF14841"/>
    </source>
</evidence>
<evidence type="ECO:0000256" key="5">
    <source>
        <dbReference type="ARBA" id="ARBA00022475"/>
    </source>
</evidence>
<dbReference type="InterPro" id="IPR023087">
    <property type="entry name" value="Flg_Motor_Flig_C"/>
</dbReference>
<keyword evidence="13" id="KW-0282">Flagellum</keyword>
<evidence type="ECO:0000256" key="1">
    <source>
        <dbReference type="ARBA" id="ARBA00004117"/>
    </source>
</evidence>
<dbReference type="Gene3D" id="1.10.220.30">
    <property type="match status" value="3"/>
</dbReference>
<gene>
    <name evidence="13" type="primary">fliG</name>
</gene>
<comment type="subcellular location">
    <subcellularLocation>
        <location evidence="1">Bacterial flagellum basal body</location>
    </subcellularLocation>
    <subcellularLocation>
        <location evidence="2">Cell membrane</location>
        <topology evidence="2">Peripheral membrane protein</topology>
        <orientation evidence="2">Cytoplasmic side</orientation>
    </subcellularLocation>
</comment>
<dbReference type="PANTHER" id="PTHR30534:SF0">
    <property type="entry name" value="FLAGELLAR MOTOR SWITCH PROTEIN FLIG"/>
    <property type="match status" value="1"/>
</dbReference>
<dbReference type="GO" id="GO:0003774">
    <property type="term" value="F:cytoskeletal motor activity"/>
    <property type="evidence" value="ECO:0007669"/>
    <property type="project" value="InterPro"/>
</dbReference>
<dbReference type="EMBL" id="KM886870">
    <property type="protein sequence ID" value="AJA34317.1"/>
    <property type="molecule type" value="Genomic_DNA"/>
</dbReference>
<evidence type="ECO:0000256" key="7">
    <source>
        <dbReference type="ARBA" id="ARBA00022779"/>
    </source>
</evidence>
<keyword evidence="5" id="KW-1003">Cell membrane</keyword>
<keyword evidence="13" id="KW-0966">Cell projection</keyword>
<keyword evidence="7" id="KW-0283">Flagellar rotation</keyword>
<keyword evidence="13" id="KW-0969">Cilium</keyword>
<name>A0A0A7RGE7_9LACO</name>
<evidence type="ECO:0000313" key="13">
    <source>
        <dbReference type="EMBL" id="AJA34317.1"/>
    </source>
</evidence>
<evidence type="ECO:0000259" key="10">
    <source>
        <dbReference type="Pfam" id="PF01706"/>
    </source>
</evidence>
<keyword evidence="9" id="KW-0975">Bacterial flagellum</keyword>
<dbReference type="NCBIfam" id="TIGR00207">
    <property type="entry name" value="fliG"/>
    <property type="match status" value="1"/>
</dbReference>
<dbReference type="GO" id="GO:0006935">
    <property type="term" value="P:chemotaxis"/>
    <property type="evidence" value="ECO:0007669"/>
    <property type="project" value="UniProtKB-KW"/>
</dbReference>
<dbReference type="InterPro" id="IPR000090">
    <property type="entry name" value="Flg_Motor_Flig"/>
</dbReference>
<dbReference type="InterPro" id="IPR011002">
    <property type="entry name" value="FliG_a-hlx"/>
</dbReference>
<proteinExistence type="inferred from homology"/>
<dbReference type="PRINTS" id="PR00954">
    <property type="entry name" value="FLGMOTORFLIG"/>
</dbReference>
<dbReference type="InterPro" id="IPR028263">
    <property type="entry name" value="FliG_N"/>
</dbReference>
<feature type="domain" description="Flagellar motor switch protein FliG middle" evidence="11">
    <location>
        <begin position="117"/>
        <end position="188"/>
    </location>
</feature>
<feature type="domain" description="Flagellar motor switch protein FliG N-terminal" evidence="12">
    <location>
        <begin position="4"/>
        <end position="99"/>
    </location>
</feature>
<feature type="domain" description="Flagellar motor switch protein FliG C-terminal" evidence="10">
    <location>
        <begin position="218"/>
        <end position="324"/>
    </location>
</feature>
<dbReference type="InterPro" id="IPR032779">
    <property type="entry name" value="FliG_M"/>
</dbReference>
<dbReference type="AlphaFoldDB" id="A0A0A7RGE7"/>
<protein>
    <recommendedName>
        <fullName evidence="4">Flagellar motor switch protein FliG</fullName>
    </recommendedName>
</protein>
<dbReference type="GO" id="GO:0009425">
    <property type="term" value="C:bacterial-type flagellum basal body"/>
    <property type="evidence" value="ECO:0007669"/>
    <property type="project" value="UniProtKB-SubCell"/>
</dbReference>
<dbReference type="SUPFAM" id="SSF48029">
    <property type="entry name" value="FliG"/>
    <property type="match status" value="2"/>
</dbReference>
<evidence type="ECO:0000256" key="6">
    <source>
        <dbReference type="ARBA" id="ARBA00022500"/>
    </source>
</evidence>
<comment type="similarity">
    <text evidence="3">Belongs to the FliG family.</text>
</comment>
<evidence type="ECO:0000259" key="12">
    <source>
        <dbReference type="Pfam" id="PF14842"/>
    </source>
</evidence>
<dbReference type="Pfam" id="PF14842">
    <property type="entry name" value="FliG_N"/>
    <property type="match status" value="1"/>
</dbReference>
<dbReference type="GO" id="GO:0005886">
    <property type="term" value="C:plasma membrane"/>
    <property type="evidence" value="ECO:0007669"/>
    <property type="project" value="UniProtKB-SubCell"/>
</dbReference>
<dbReference type="Pfam" id="PF14841">
    <property type="entry name" value="FliG_M"/>
    <property type="match status" value="1"/>
</dbReference>
<reference evidence="13" key="1">
    <citation type="journal article" date="2014" name="Appl. Environ. Microbiol.">
        <title>Detection and genomic characterization of motility in Lactobacillus curvatus: confirmation of motility in a species outside the Lactobacillus salivarius clade.</title>
        <authorList>
            <person name="Cousin F.J."/>
            <person name="Lynch S.M."/>
            <person name="Harris H.M."/>
            <person name="McCann A."/>
            <person name="Lynch D.B."/>
            <person name="Neville B.A."/>
            <person name="Irisawa T."/>
            <person name="Okada S."/>
            <person name="Endo A."/>
            <person name="O'Toole P.W."/>
        </authorList>
    </citation>
    <scope>NUCLEOTIDE SEQUENCE</scope>
    <source>
        <strain evidence="13">DSM 16230</strain>
    </source>
</reference>
<dbReference type="Pfam" id="PF01706">
    <property type="entry name" value="FliG_C"/>
    <property type="match status" value="1"/>
</dbReference>
<keyword evidence="8" id="KW-0472">Membrane</keyword>
<dbReference type="PANTHER" id="PTHR30534">
    <property type="entry name" value="FLAGELLAR MOTOR SWITCH PROTEIN FLIG"/>
    <property type="match status" value="1"/>
</dbReference>
<evidence type="ECO:0000256" key="3">
    <source>
        <dbReference type="ARBA" id="ARBA00010299"/>
    </source>
</evidence>
<evidence type="ECO:0000256" key="8">
    <source>
        <dbReference type="ARBA" id="ARBA00023136"/>
    </source>
</evidence>
<evidence type="ECO:0000256" key="9">
    <source>
        <dbReference type="ARBA" id="ARBA00023143"/>
    </source>
</evidence>
<dbReference type="RefSeq" id="WP_056960616.1">
    <property type="nucleotide sequence ID" value="NZ_JAGPZG010000010.1"/>
</dbReference>
<dbReference type="GeneID" id="98307882"/>
<evidence type="ECO:0000256" key="2">
    <source>
        <dbReference type="ARBA" id="ARBA00004413"/>
    </source>
</evidence>